<dbReference type="Pfam" id="PF00891">
    <property type="entry name" value="Methyltransf_2"/>
    <property type="match status" value="1"/>
</dbReference>
<gene>
    <name evidence="6" type="ORF">CNE99_01240</name>
</gene>
<dbReference type="CDD" id="cd02440">
    <property type="entry name" value="AdoMet_MTases"/>
    <property type="match status" value="1"/>
</dbReference>
<evidence type="ECO:0000313" key="6">
    <source>
        <dbReference type="EMBL" id="PDH41677.1"/>
    </source>
</evidence>
<dbReference type="AlphaFoldDB" id="A0A2A5WZN7"/>
<protein>
    <submittedName>
        <fullName evidence="6">Methyltransferase</fullName>
    </submittedName>
</protein>
<evidence type="ECO:0000313" key="7">
    <source>
        <dbReference type="Proteomes" id="UP000219327"/>
    </source>
</evidence>
<dbReference type="PANTHER" id="PTHR43712">
    <property type="entry name" value="PUTATIVE (AFU_ORTHOLOGUE AFUA_4G14580)-RELATED"/>
    <property type="match status" value="1"/>
</dbReference>
<dbReference type="Pfam" id="PF08100">
    <property type="entry name" value="Dimerisation"/>
    <property type="match status" value="1"/>
</dbReference>
<keyword evidence="1 6" id="KW-0489">Methyltransferase</keyword>
<dbReference type="GO" id="GO:0046983">
    <property type="term" value="F:protein dimerization activity"/>
    <property type="evidence" value="ECO:0007669"/>
    <property type="project" value="InterPro"/>
</dbReference>
<evidence type="ECO:0000256" key="1">
    <source>
        <dbReference type="ARBA" id="ARBA00022603"/>
    </source>
</evidence>
<feature type="domain" description="O-methyltransferase dimerisation" evidence="5">
    <location>
        <begin position="13"/>
        <end position="93"/>
    </location>
</feature>
<dbReference type="Gene3D" id="3.40.50.150">
    <property type="entry name" value="Vaccinia Virus protein VP39"/>
    <property type="match status" value="1"/>
</dbReference>
<sequence length="343" mass="37268">MAGPLTNAEQISEIAFGFMASKALFVALHLDLFTYIAEFKGQEAGIDAEGLSTVSGISIDRVTTIMTTLVTSGLVEGDPHGYRNSPAAESFLVKGARYEFGDYLRYQIDRQMFPFMNQLEAVVTDSLTDDHTDSYAKWMADSGEARLYTESQHSGSLGPGRTLARLVDLSGARRLLDVAGGSGGFAIRLCEAWPELQVTILDFPNVVQLAVEKTAHLSDRIDVLGGDALVTEWPGPVDAVLMSYLWSGVPGKAIAELAEKAFDVIEPGGQIIVHDFMVDDDRQGPRLAALWQLQHLAFTPDAVSLTPETVMNCLTSAGFIDLHEEVLIAGMTRAIWGRKPETD</sequence>
<dbReference type="EMBL" id="NTKD01000003">
    <property type="protein sequence ID" value="PDH41677.1"/>
    <property type="molecule type" value="Genomic_DNA"/>
</dbReference>
<accession>A0A2A5WZN7</accession>
<dbReference type="PIRSF" id="PIRSF005739">
    <property type="entry name" value="O-mtase"/>
    <property type="match status" value="1"/>
</dbReference>
<dbReference type="SUPFAM" id="SSF53335">
    <property type="entry name" value="S-adenosyl-L-methionine-dependent methyltransferases"/>
    <property type="match status" value="1"/>
</dbReference>
<evidence type="ECO:0000256" key="2">
    <source>
        <dbReference type="ARBA" id="ARBA00022679"/>
    </source>
</evidence>
<dbReference type="GO" id="GO:0032259">
    <property type="term" value="P:methylation"/>
    <property type="evidence" value="ECO:0007669"/>
    <property type="project" value="UniProtKB-KW"/>
</dbReference>
<dbReference type="Gene3D" id="1.10.10.10">
    <property type="entry name" value="Winged helix-like DNA-binding domain superfamily/Winged helix DNA-binding domain"/>
    <property type="match status" value="1"/>
</dbReference>
<dbReference type="InterPro" id="IPR029063">
    <property type="entry name" value="SAM-dependent_MTases_sf"/>
</dbReference>
<evidence type="ECO:0000259" key="4">
    <source>
        <dbReference type="Pfam" id="PF00891"/>
    </source>
</evidence>
<dbReference type="SUPFAM" id="SSF46785">
    <property type="entry name" value="Winged helix' DNA-binding domain"/>
    <property type="match status" value="1"/>
</dbReference>
<dbReference type="Proteomes" id="UP000219327">
    <property type="component" value="Unassembled WGS sequence"/>
</dbReference>
<keyword evidence="3" id="KW-0949">S-adenosyl-L-methionine</keyword>
<evidence type="ECO:0000259" key="5">
    <source>
        <dbReference type="Pfam" id="PF08100"/>
    </source>
</evidence>
<dbReference type="InterPro" id="IPR036390">
    <property type="entry name" value="WH_DNA-bd_sf"/>
</dbReference>
<dbReference type="InterPro" id="IPR012967">
    <property type="entry name" value="COMT_dimerisation"/>
</dbReference>
<dbReference type="InterPro" id="IPR001077">
    <property type="entry name" value="COMT_C"/>
</dbReference>
<dbReference type="GO" id="GO:0008171">
    <property type="term" value="F:O-methyltransferase activity"/>
    <property type="evidence" value="ECO:0007669"/>
    <property type="project" value="InterPro"/>
</dbReference>
<dbReference type="InterPro" id="IPR036388">
    <property type="entry name" value="WH-like_DNA-bd_sf"/>
</dbReference>
<organism evidence="6 7">
    <name type="scientific">OM182 bacterium MED-G24</name>
    <dbReference type="NCBI Taxonomy" id="1986255"/>
    <lineage>
        <taxon>Bacteria</taxon>
        <taxon>Pseudomonadati</taxon>
        <taxon>Pseudomonadota</taxon>
        <taxon>Gammaproteobacteria</taxon>
        <taxon>OMG group</taxon>
        <taxon>OM182 clade</taxon>
    </lineage>
</organism>
<evidence type="ECO:0000256" key="3">
    <source>
        <dbReference type="ARBA" id="ARBA00022691"/>
    </source>
</evidence>
<keyword evidence="2 6" id="KW-0808">Transferase</keyword>
<reference evidence="6 7" key="1">
    <citation type="submission" date="2017-08" db="EMBL/GenBank/DDBJ databases">
        <title>Fine stratification of microbial communities through a metagenomic profile of the photic zone.</title>
        <authorList>
            <person name="Haro-Moreno J.M."/>
            <person name="Lopez-Perez M."/>
            <person name="De La Torre J."/>
            <person name="Picazo A."/>
            <person name="Camacho A."/>
            <person name="Rodriguez-Valera F."/>
        </authorList>
    </citation>
    <scope>NUCLEOTIDE SEQUENCE [LARGE SCALE GENOMIC DNA]</scope>
    <source>
        <strain evidence="6">MED-G24</strain>
    </source>
</reference>
<dbReference type="PANTHER" id="PTHR43712:SF2">
    <property type="entry name" value="O-METHYLTRANSFERASE CICE"/>
    <property type="match status" value="1"/>
</dbReference>
<dbReference type="PROSITE" id="PS51683">
    <property type="entry name" value="SAM_OMT_II"/>
    <property type="match status" value="1"/>
</dbReference>
<comment type="caution">
    <text evidence="6">The sequence shown here is derived from an EMBL/GenBank/DDBJ whole genome shotgun (WGS) entry which is preliminary data.</text>
</comment>
<name>A0A2A5WZN7_9GAMM</name>
<dbReference type="InterPro" id="IPR016461">
    <property type="entry name" value="COMT-like"/>
</dbReference>
<proteinExistence type="predicted"/>
<feature type="domain" description="O-methyltransferase C-terminal" evidence="4">
    <location>
        <begin position="139"/>
        <end position="319"/>
    </location>
</feature>